<evidence type="ECO:0000313" key="2">
    <source>
        <dbReference type="Proteomes" id="UP000094578"/>
    </source>
</evidence>
<dbReference type="STRING" id="1886670.PTI45_00505"/>
<name>A0A1E3L8C4_9BACL</name>
<accession>A0A1E3L8C4</accession>
<evidence type="ECO:0008006" key="3">
    <source>
        <dbReference type="Google" id="ProtNLM"/>
    </source>
</evidence>
<protein>
    <recommendedName>
        <fullName evidence="3">F0F1-type ATP synthase</fullName>
    </recommendedName>
</protein>
<keyword evidence="2" id="KW-1185">Reference proteome</keyword>
<reference evidence="1 2" key="1">
    <citation type="submission" date="2016-08" db="EMBL/GenBank/DDBJ databases">
        <title>Genome sequencing of Paenibacillus sp. TI45-13ar, isolated from Korean traditional nuruk.</title>
        <authorList>
            <person name="Kim S.-J."/>
        </authorList>
    </citation>
    <scope>NUCLEOTIDE SEQUENCE [LARGE SCALE GENOMIC DNA]</scope>
    <source>
        <strain evidence="1 2">TI45-13ar</strain>
    </source>
</reference>
<evidence type="ECO:0000313" key="1">
    <source>
        <dbReference type="EMBL" id="ODP30052.1"/>
    </source>
</evidence>
<dbReference type="Proteomes" id="UP000094578">
    <property type="component" value="Unassembled WGS sequence"/>
</dbReference>
<dbReference type="EMBL" id="MDER01000025">
    <property type="protein sequence ID" value="ODP30052.1"/>
    <property type="molecule type" value="Genomic_DNA"/>
</dbReference>
<dbReference type="AlphaFoldDB" id="A0A1E3L8C4"/>
<comment type="caution">
    <text evidence="1">The sequence shown here is derived from an EMBL/GenBank/DDBJ whole genome shotgun (WGS) entry which is preliminary data.</text>
</comment>
<dbReference type="RefSeq" id="WP_069325975.1">
    <property type="nucleotide sequence ID" value="NZ_MDER01000025.1"/>
</dbReference>
<gene>
    <name evidence="1" type="ORF">PTI45_00505</name>
</gene>
<organism evidence="1 2">
    <name type="scientific">Paenibacillus nuruki</name>
    <dbReference type="NCBI Taxonomy" id="1886670"/>
    <lineage>
        <taxon>Bacteria</taxon>
        <taxon>Bacillati</taxon>
        <taxon>Bacillota</taxon>
        <taxon>Bacilli</taxon>
        <taxon>Bacillales</taxon>
        <taxon>Paenibacillaceae</taxon>
        <taxon>Paenibacillus</taxon>
    </lineage>
</organism>
<sequence length="330" mass="37034">MKITDFAILFVIIFFPLFWLSGLHTDEQSQASSLQISYTTALRTASQDAGQVMSTNEQQQYEAGYSSEKFFRADKELALQTFLNTLYLNFGIRGDESAQQNLLYYIPAIVVIDYDGYYIYATENYIGADGSSNARHTWHPKKPYAYSDAQGNSIQFTLDHTVHVTEANTGEVLDGQAEQLANETDIALLDQMDTFEQVRRTAIVSSIQKDLAYYINKHNEYASRYGISYTFTLPTISQEEWNNSINDIGILSFLQGIPTGSGYYNNYALGGGRLVKKTSWLGTVDPNSGIKYAYPNGCKLPAPAQDLFTDAKEAAKSGYFLRDCRNPLIH</sequence>
<proteinExistence type="predicted"/>